<organism evidence="2 3">
    <name type="scientific">Cirrhinus molitorella</name>
    <name type="common">mud carp</name>
    <dbReference type="NCBI Taxonomy" id="172907"/>
    <lineage>
        <taxon>Eukaryota</taxon>
        <taxon>Metazoa</taxon>
        <taxon>Chordata</taxon>
        <taxon>Craniata</taxon>
        <taxon>Vertebrata</taxon>
        <taxon>Euteleostomi</taxon>
        <taxon>Actinopterygii</taxon>
        <taxon>Neopterygii</taxon>
        <taxon>Teleostei</taxon>
        <taxon>Ostariophysi</taxon>
        <taxon>Cypriniformes</taxon>
        <taxon>Cyprinidae</taxon>
        <taxon>Labeoninae</taxon>
        <taxon>Labeonini</taxon>
        <taxon>Cirrhinus</taxon>
    </lineage>
</organism>
<gene>
    <name evidence="2" type="ORF">Q8A67_001094</name>
</gene>
<proteinExistence type="predicted"/>
<dbReference type="Proteomes" id="UP001187343">
    <property type="component" value="Unassembled WGS sequence"/>
</dbReference>
<feature type="compositionally biased region" description="Basic and acidic residues" evidence="1">
    <location>
        <begin position="37"/>
        <end position="57"/>
    </location>
</feature>
<reference evidence="2" key="1">
    <citation type="submission" date="2023-08" db="EMBL/GenBank/DDBJ databases">
        <title>Chromosome-level Genome Assembly of mud carp (Cirrhinus molitorella).</title>
        <authorList>
            <person name="Liu H."/>
        </authorList>
    </citation>
    <scope>NUCLEOTIDE SEQUENCE</scope>
    <source>
        <strain evidence="2">Prfri</strain>
        <tissue evidence="2">Muscle</tissue>
    </source>
</reference>
<feature type="region of interest" description="Disordered" evidence="1">
    <location>
        <begin position="37"/>
        <end position="81"/>
    </location>
</feature>
<keyword evidence="3" id="KW-1185">Reference proteome</keyword>
<evidence type="ECO:0000313" key="3">
    <source>
        <dbReference type="Proteomes" id="UP001187343"/>
    </source>
</evidence>
<name>A0AA88U0S3_9TELE</name>
<protein>
    <submittedName>
        <fullName evidence="2">Uncharacterized protein</fullName>
    </submittedName>
</protein>
<sequence>MRCVPLIGQTDGDLSSHLKGGYLWMLKHKYLMHQREFSKTASHPDGKVSSRKAKDTSEVYGKLDQPGVRESEKRFLNNASA</sequence>
<evidence type="ECO:0000313" key="2">
    <source>
        <dbReference type="EMBL" id="KAK2916720.1"/>
    </source>
</evidence>
<dbReference type="AlphaFoldDB" id="A0AA88U0S3"/>
<comment type="caution">
    <text evidence="2">The sequence shown here is derived from an EMBL/GenBank/DDBJ whole genome shotgun (WGS) entry which is preliminary data.</text>
</comment>
<evidence type="ECO:0000256" key="1">
    <source>
        <dbReference type="SAM" id="MobiDB-lite"/>
    </source>
</evidence>
<accession>A0AA88U0S3</accession>
<dbReference type="EMBL" id="JAUYZG010000001">
    <property type="protein sequence ID" value="KAK2916720.1"/>
    <property type="molecule type" value="Genomic_DNA"/>
</dbReference>